<evidence type="ECO:0000313" key="2">
    <source>
        <dbReference type="EMBL" id="GGB52499.1"/>
    </source>
</evidence>
<evidence type="ECO:0000313" key="3">
    <source>
        <dbReference type="Proteomes" id="UP000621492"/>
    </source>
</evidence>
<name>A0A9W5U0A1_9BACI</name>
<feature type="coiled-coil region" evidence="1">
    <location>
        <begin position="10"/>
        <end position="48"/>
    </location>
</feature>
<organism evidence="2 3">
    <name type="scientific">Lentibacillus populi</name>
    <dbReference type="NCBI Taxonomy" id="1827502"/>
    <lineage>
        <taxon>Bacteria</taxon>
        <taxon>Bacillati</taxon>
        <taxon>Bacillota</taxon>
        <taxon>Bacilli</taxon>
        <taxon>Bacillales</taxon>
        <taxon>Bacillaceae</taxon>
        <taxon>Lentibacillus</taxon>
    </lineage>
</organism>
<accession>A0A9W5U0A1</accession>
<dbReference type="AlphaFoldDB" id="A0A9W5U0A1"/>
<keyword evidence="3" id="KW-1185">Reference proteome</keyword>
<sequence>MDDYYANSAIQAAKAQLKSLDELKKIYIENKSAQIRSIKRKLKQERSRLTTLMLLP</sequence>
<reference evidence="2" key="1">
    <citation type="journal article" date="2014" name="Int. J. Syst. Evol. Microbiol.">
        <title>Complete genome sequence of Corynebacterium casei LMG S-19264T (=DSM 44701T), isolated from a smear-ripened cheese.</title>
        <authorList>
            <consortium name="US DOE Joint Genome Institute (JGI-PGF)"/>
            <person name="Walter F."/>
            <person name="Albersmeier A."/>
            <person name="Kalinowski J."/>
            <person name="Ruckert C."/>
        </authorList>
    </citation>
    <scope>NUCLEOTIDE SEQUENCE</scope>
    <source>
        <strain evidence="2">CGMCC 1.15454</strain>
    </source>
</reference>
<gene>
    <name evidence="2" type="ORF">GCM10011409_32570</name>
</gene>
<dbReference type="Proteomes" id="UP000621492">
    <property type="component" value="Unassembled WGS sequence"/>
</dbReference>
<keyword evidence="1" id="KW-0175">Coiled coil</keyword>
<protein>
    <submittedName>
        <fullName evidence="2">Uncharacterized protein</fullName>
    </submittedName>
</protein>
<dbReference type="EMBL" id="BMJD01000031">
    <property type="protein sequence ID" value="GGB52499.1"/>
    <property type="molecule type" value="Genomic_DNA"/>
</dbReference>
<evidence type="ECO:0000256" key="1">
    <source>
        <dbReference type="SAM" id="Coils"/>
    </source>
</evidence>
<comment type="caution">
    <text evidence="2">The sequence shown here is derived from an EMBL/GenBank/DDBJ whole genome shotgun (WGS) entry which is preliminary data.</text>
</comment>
<proteinExistence type="predicted"/>
<reference evidence="2" key="2">
    <citation type="submission" date="2020-09" db="EMBL/GenBank/DDBJ databases">
        <authorList>
            <person name="Sun Q."/>
            <person name="Zhou Y."/>
        </authorList>
    </citation>
    <scope>NUCLEOTIDE SEQUENCE</scope>
    <source>
        <strain evidence="2">CGMCC 1.15454</strain>
    </source>
</reference>
<dbReference type="RefSeq" id="WP_155555031.1">
    <property type="nucleotide sequence ID" value="NZ_BMJD01000031.1"/>
</dbReference>